<proteinExistence type="inferred from homology"/>
<dbReference type="NCBIfam" id="TIGR00587">
    <property type="entry name" value="nfo"/>
    <property type="match status" value="1"/>
</dbReference>
<feature type="binding site" evidence="7">
    <location>
        <position position="143"/>
    </location>
    <ligand>
        <name>Zn(2+)</name>
        <dbReference type="ChEBI" id="CHEBI:29105"/>
        <label>1</label>
    </ligand>
</feature>
<dbReference type="SMART" id="SM00518">
    <property type="entry name" value="AP2Ec"/>
    <property type="match status" value="1"/>
</dbReference>
<keyword evidence="7" id="KW-0540">Nuclease</keyword>
<dbReference type="InterPro" id="IPR018246">
    <property type="entry name" value="AP_endonuc_F2_Zn_BS"/>
</dbReference>
<feature type="domain" description="Xylose isomerase-like TIM barrel" evidence="8">
    <location>
        <begin position="22"/>
        <end position="276"/>
    </location>
</feature>
<dbReference type="InterPro" id="IPR001719">
    <property type="entry name" value="AP_endonuc_2"/>
</dbReference>
<dbReference type="InterPro" id="IPR036237">
    <property type="entry name" value="Xyl_isomerase-like_sf"/>
</dbReference>
<comment type="similarity">
    <text evidence="1 7">Belongs to the AP endonuclease 2 family.</text>
</comment>
<feature type="binding site" evidence="7">
    <location>
        <position position="67"/>
    </location>
    <ligand>
        <name>Zn(2+)</name>
        <dbReference type="ChEBI" id="CHEBI:29105"/>
        <label>1</label>
    </ligand>
</feature>
<comment type="cofactor">
    <cofactor evidence="7">
        <name>Zn(2+)</name>
        <dbReference type="ChEBI" id="CHEBI:29105"/>
    </cofactor>
    <text evidence="7">Binds 3 Zn(2+) ions.</text>
</comment>
<dbReference type="FunFam" id="3.20.20.150:FF:000001">
    <property type="entry name" value="Probable endonuclease 4"/>
    <property type="match status" value="1"/>
</dbReference>
<evidence type="ECO:0000259" key="8">
    <source>
        <dbReference type="Pfam" id="PF01261"/>
    </source>
</evidence>
<evidence type="ECO:0000256" key="2">
    <source>
        <dbReference type="ARBA" id="ARBA00022723"/>
    </source>
</evidence>
<name>A0A4R8M408_9BACT</name>
<feature type="binding site" evidence="7">
    <location>
        <position position="106"/>
    </location>
    <ligand>
        <name>Zn(2+)</name>
        <dbReference type="ChEBI" id="CHEBI:29105"/>
        <label>1</label>
    </ligand>
</feature>
<protein>
    <recommendedName>
        <fullName evidence="7">Probable endonuclease 4</fullName>
        <ecNumber evidence="7">3.1.21.2</ecNumber>
    </recommendedName>
    <alternativeName>
        <fullName evidence="7">Endodeoxyribonuclease IV</fullName>
    </alternativeName>
    <alternativeName>
        <fullName evidence="7">Endonuclease IV</fullName>
    </alternativeName>
</protein>
<dbReference type="GO" id="GO:0008270">
    <property type="term" value="F:zinc ion binding"/>
    <property type="evidence" value="ECO:0007669"/>
    <property type="project" value="UniProtKB-UniRule"/>
</dbReference>
<evidence type="ECO:0000256" key="1">
    <source>
        <dbReference type="ARBA" id="ARBA00005340"/>
    </source>
</evidence>
<feature type="binding site" evidence="7">
    <location>
        <position position="259"/>
    </location>
    <ligand>
        <name>Zn(2+)</name>
        <dbReference type="ChEBI" id="CHEBI:29105"/>
        <label>2</label>
    </ligand>
</feature>
<feature type="binding site" evidence="7">
    <location>
        <position position="214"/>
    </location>
    <ligand>
        <name>Zn(2+)</name>
        <dbReference type="ChEBI" id="CHEBI:29105"/>
        <label>2</label>
    </ligand>
</feature>
<dbReference type="GO" id="GO:0003906">
    <property type="term" value="F:DNA-(apurinic or apyrimidinic site) endonuclease activity"/>
    <property type="evidence" value="ECO:0007669"/>
    <property type="project" value="TreeGrafter"/>
</dbReference>
<dbReference type="CDD" id="cd00019">
    <property type="entry name" value="AP2Ec"/>
    <property type="match status" value="1"/>
</dbReference>
<keyword evidence="6 7" id="KW-0234">DNA repair</keyword>
<evidence type="ECO:0000256" key="6">
    <source>
        <dbReference type="ARBA" id="ARBA00023204"/>
    </source>
</evidence>
<evidence type="ECO:0000313" key="9">
    <source>
        <dbReference type="EMBL" id="TDY59949.1"/>
    </source>
</evidence>
<dbReference type="Pfam" id="PF01261">
    <property type="entry name" value="AP_endonuc_2"/>
    <property type="match status" value="1"/>
</dbReference>
<dbReference type="SUPFAM" id="SSF51658">
    <property type="entry name" value="Xylose isomerase-like"/>
    <property type="match status" value="1"/>
</dbReference>
<sequence length="280" mass="30804">MALIGAHVSIAGGLEQAFARGEELSCEVMQIFTKNQLQWRSGPVSQGRAERFLRAWSGSSIRDVVVHASYLINLAATDATGEKSAAALEDEIERCDILGIEDLVLHPGSSRGNPAEDSLDLVARRLGTALARTSHKRVNILLETMSGQGNHLGADFRDFRRIFEALDWDPRLGMCLDTCHMFAAGHDFRTEPAYRRLIGQIDSAVGVERVRCWHFNDSSHPLGRRLDRHAHIGEGELGYTPFSLILGDPLWEHVPCILETPQTGAGYGGDIALLRKLRGG</sequence>
<feature type="binding site" evidence="7">
    <location>
        <position position="229"/>
    </location>
    <ligand>
        <name>Zn(2+)</name>
        <dbReference type="ChEBI" id="CHEBI:29105"/>
        <label>3</label>
    </ligand>
</feature>
<dbReference type="EC" id="3.1.21.2" evidence="7"/>
<keyword evidence="2 7" id="KW-0479">Metal-binding</keyword>
<dbReference type="Proteomes" id="UP000295066">
    <property type="component" value="Unassembled WGS sequence"/>
</dbReference>
<dbReference type="HAMAP" id="MF_00152">
    <property type="entry name" value="Nfo"/>
    <property type="match status" value="1"/>
</dbReference>
<keyword evidence="3 7" id="KW-0227">DNA damage</keyword>
<dbReference type="AlphaFoldDB" id="A0A4R8M408"/>
<keyword evidence="7 9" id="KW-0255">Endonuclease</keyword>
<dbReference type="RefSeq" id="WP_133957791.1">
    <property type="nucleotide sequence ID" value="NZ_SORI01000010.1"/>
</dbReference>
<dbReference type="GO" id="GO:0006284">
    <property type="term" value="P:base-excision repair"/>
    <property type="evidence" value="ECO:0007669"/>
    <property type="project" value="TreeGrafter"/>
</dbReference>
<comment type="catalytic activity">
    <reaction evidence="7">
        <text>Endonucleolytic cleavage to 5'-phosphooligonucleotide end-products.</text>
        <dbReference type="EC" id="3.1.21.2"/>
    </reaction>
</comment>
<dbReference type="PROSITE" id="PS00729">
    <property type="entry name" value="AP_NUCLEASE_F2_1"/>
    <property type="match status" value="1"/>
</dbReference>
<keyword evidence="4 7" id="KW-0378">Hydrolase</keyword>
<accession>A0A4R8M408</accession>
<comment type="function">
    <text evidence="7">Endonuclease IV plays a role in DNA repair. It cleaves phosphodiester bonds at apurinic or apyrimidinic (AP) sites, generating a 3'-hydroxyl group and a 5'-terminal sugar phosphate.</text>
</comment>
<keyword evidence="10" id="KW-1185">Reference proteome</keyword>
<dbReference type="PROSITE" id="PS51432">
    <property type="entry name" value="AP_NUCLEASE_F2_4"/>
    <property type="match status" value="1"/>
</dbReference>
<dbReference type="InterPro" id="IPR013022">
    <property type="entry name" value="Xyl_isomerase-like_TIM-brl"/>
</dbReference>
<dbReference type="Gene3D" id="3.20.20.150">
    <property type="entry name" value="Divalent-metal-dependent TIM barrel enzymes"/>
    <property type="match status" value="1"/>
</dbReference>
<evidence type="ECO:0000256" key="7">
    <source>
        <dbReference type="HAMAP-Rule" id="MF_00152"/>
    </source>
</evidence>
<dbReference type="OrthoDB" id="9805666at2"/>
<evidence type="ECO:0000256" key="4">
    <source>
        <dbReference type="ARBA" id="ARBA00022801"/>
    </source>
</evidence>
<dbReference type="PROSITE" id="PS00731">
    <property type="entry name" value="AP_NUCLEASE_F2_3"/>
    <property type="match status" value="1"/>
</dbReference>
<feature type="binding site" evidence="7">
    <location>
        <position position="177"/>
    </location>
    <ligand>
        <name>Zn(2+)</name>
        <dbReference type="ChEBI" id="CHEBI:29105"/>
        <label>2</label>
    </ligand>
</feature>
<feature type="binding site" evidence="7">
    <location>
        <position position="227"/>
    </location>
    <ligand>
        <name>Zn(2+)</name>
        <dbReference type="ChEBI" id="CHEBI:29105"/>
        <label>3</label>
    </ligand>
</feature>
<reference evidence="9 10" key="1">
    <citation type="submission" date="2019-03" db="EMBL/GenBank/DDBJ databases">
        <title>Genomic Encyclopedia of Type Strains, Phase IV (KMG-IV): sequencing the most valuable type-strain genomes for metagenomic binning, comparative biology and taxonomic classification.</title>
        <authorList>
            <person name="Goeker M."/>
        </authorList>
    </citation>
    <scope>NUCLEOTIDE SEQUENCE [LARGE SCALE GENOMIC DNA]</scope>
    <source>
        <strain evidence="9 10">DSM 25964</strain>
    </source>
</reference>
<dbReference type="PANTHER" id="PTHR21445:SF0">
    <property type="entry name" value="APURINIC-APYRIMIDINIC ENDONUCLEASE"/>
    <property type="match status" value="1"/>
</dbReference>
<keyword evidence="5 7" id="KW-0862">Zinc</keyword>
<evidence type="ECO:0000313" key="10">
    <source>
        <dbReference type="Proteomes" id="UP000295066"/>
    </source>
</evidence>
<evidence type="ECO:0000256" key="3">
    <source>
        <dbReference type="ARBA" id="ARBA00022763"/>
    </source>
</evidence>
<feature type="binding site" evidence="7">
    <location>
        <position position="180"/>
    </location>
    <ligand>
        <name>Zn(2+)</name>
        <dbReference type="ChEBI" id="CHEBI:29105"/>
        <label>3</label>
    </ligand>
</feature>
<evidence type="ECO:0000256" key="5">
    <source>
        <dbReference type="ARBA" id="ARBA00022833"/>
    </source>
</evidence>
<dbReference type="GO" id="GO:0008833">
    <property type="term" value="F:deoxyribonuclease IV (phage-T4-induced) activity"/>
    <property type="evidence" value="ECO:0007669"/>
    <property type="project" value="UniProtKB-UniRule"/>
</dbReference>
<comment type="caution">
    <text evidence="9">The sequence shown here is derived from an EMBL/GenBank/DDBJ whole genome shotgun (WGS) entry which is preliminary data.</text>
</comment>
<dbReference type="PROSITE" id="PS00730">
    <property type="entry name" value="AP_NUCLEASE_F2_2"/>
    <property type="match status" value="1"/>
</dbReference>
<feature type="binding site" evidence="7">
    <location>
        <position position="143"/>
    </location>
    <ligand>
        <name>Zn(2+)</name>
        <dbReference type="ChEBI" id="CHEBI:29105"/>
        <label>2</label>
    </ligand>
</feature>
<gene>
    <name evidence="7" type="primary">nfo</name>
    <name evidence="9" type="ORF">C8D99_11083</name>
</gene>
<dbReference type="EMBL" id="SORI01000010">
    <property type="protein sequence ID" value="TDY59949.1"/>
    <property type="molecule type" value="Genomic_DNA"/>
</dbReference>
<dbReference type="GO" id="GO:0003677">
    <property type="term" value="F:DNA binding"/>
    <property type="evidence" value="ECO:0007669"/>
    <property type="project" value="InterPro"/>
</dbReference>
<dbReference type="PANTHER" id="PTHR21445">
    <property type="entry name" value="ENDONUCLEASE IV ENDODEOXYRIBONUCLEASE IV"/>
    <property type="match status" value="1"/>
</dbReference>
<dbReference type="GO" id="GO:0008081">
    <property type="term" value="F:phosphoric diester hydrolase activity"/>
    <property type="evidence" value="ECO:0007669"/>
    <property type="project" value="TreeGrafter"/>
</dbReference>
<organism evidence="9 10">
    <name type="scientific">Aminivibrio pyruvatiphilus</name>
    <dbReference type="NCBI Taxonomy" id="1005740"/>
    <lineage>
        <taxon>Bacteria</taxon>
        <taxon>Thermotogati</taxon>
        <taxon>Synergistota</taxon>
        <taxon>Synergistia</taxon>
        <taxon>Synergistales</taxon>
        <taxon>Aminobacteriaceae</taxon>
        <taxon>Aminivibrio</taxon>
    </lineage>
</organism>